<evidence type="ECO:0000313" key="2">
    <source>
        <dbReference type="EMBL" id="GAA4784447.1"/>
    </source>
</evidence>
<organism evidence="2 3">
    <name type="scientific">Microbacterium gilvum</name>
    <dbReference type="NCBI Taxonomy" id="1336204"/>
    <lineage>
        <taxon>Bacteria</taxon>
        <taxon>Bacillati</taxon>
        <taxon>Actinomycetota</taxon>
        <taxon>Actinomycetes</taxon>
        <taxon>Micrococcales</taxon>
        <taxon>Microbacteriaceae</taxon>
        <taxon>Microbacterium</taxon>
    </lineage>
</organism>
<dbReference type="Proteomes" id="UP001501645">
    <property type="component" value="Unassembled WGS sequence"/>
</dbReference>
<dbReference type="InterPro" id="IPR014922">
    <property type="entry name" value="YdhG-like"/>
</dbReference>
<dbReference type="Pfam" id="PF08818">
    <property type="entry name" value="DUF1801"/>
    <property type="match status" value="1"/>
</dbReference>
<evidence type="ECO:0000313" key="3">
    <source>
        <dbReference type="Proteomes" id="UP001501645"/>
    </source>
</evidence>
<proteinExistence type="predicted"/>
<keyword evidence="3" id="KW-1185">Reference proteome</keyword>
<dbReference type="EMBL" id="BAABKO010000007">
    <property type="protein sequence ID" value="GAA4784447.1"/>
    <property type="molecule type" value="Genomic_DNA"/>
</dbReference>
<gene>
    <name evidence="2" type="ORF">GCM10023351_32530</name>
</gene>
<dbReference type="SUPFAM" id="SSF159888">
    <property type="entry name" value="YdhG-like"/>
    <property type="match status" value="1"/>
</dbReference>
<dbReference type="RefSeq" id="WP_345441643.1">
    <property type="nucleotide sequence ID" value="NZ_BAABKO010000007.1"/>
</dbReference>
<dbReference type="Gene3D" id="3.90.1150.200">
    <property type="match status" value="1"/>
</dbReference>
<name>A0ABP9APJ3_9MICO</name>
<feature type="domain" description="YdhG-like" evidence="1">
    <location>
        <begin position="24"/>
        <end position="112"/>
    </location>
</feature>
<protein>
    <recommendedName>
        <fullName evidence="1">YdhG-like domain-containing protein</fullName>
    </recommendedName>
</protein>
<accession>A0ABP9APJ3</accession>
<comment type="caution">
    <text evidence="2">The sequence shown here is derived from an EMBL/GenBank/DDBJ whole genome shotgun (WGS) entry which is preliminary data.</text>
</comment>
<evidence type="ECO:0000259" key="1">
    <source>
        <dbReference type="Pfam" id="PF08818"/>
    </source>
</evidence>
<sequence length="114" mass="12589">MGLFTKKGDAAVLAKLAEAPAPYREIGERLHEIIRENAPSLEPLLRWGIPFYTRDGEDVCYIKSGNGFIVFGFGEEINPAFEEGATLHPVVWSVTSLDAETEARIAELVRRSVA</sequence>
<reference evidence="3" key="1">
    <citation type="journal article" date="2019" name="Int. J. Syst. Evol. Microbiol.">
        <title>The Global Catalogue of Microorganisms (GCM) 10K type strain sequencing project: providing services to taxonomists for standard genome sequencing and annotation.</title>
        <authorList>
            <consortium name="The Broad Institute Genomics Platform"/>
            <consortium name="The Broad Institute Genome Sequencing Center for Infectious Disease"/>
            <person name="Wu L."/>
            <person name="Ma J."/>
        </authorList>
    </citation>
    <scope>NUCLEOTIDE SEQUENCE [LARGE SCALE GENOMIC DNA]</scope>
    <source>
        <strain evidence="3">JCM 18537</strain>
    </source>
</reference>